<dbReference type="AlphaFoldDB" id="A0A4C1XCJ4"/>
<keyword evidence="3" id="KW-1185">Reference proteome</keyword>
<accession>A0A4C1XCJ4</accession>
<feature type="region of interest" description="Disordered" evidence="1">
    <location>
        <begin position="75"/>
        <end position="106"/>
    </location>
</feature>
<organism evidence="2 3">
    <name type="scientific">Eumeta variegata</name>
    <name type="common">Bagworm moth</name>
    <name type="synonym">Eumeta japonica</name>
    <dbReference type="NCBI Taxonomy" id="151549"/>
    <lineage>
        <taxon>Eukaryota</taxon>
        <taxon>Metazoa</taxon>
        <taxon>Ecdysozoa</taxon>
        <taxon>Arthropoda</taxon>
        <taxon>Hexapoda</taxon>
        <taxon>Insecta</taxon>
        <taxon>Pterygota</taxon>
        <taxon>Neoptera</taxon>
        <taxon>Endopterygota</taxon>
        <taxon>Lepidoptera</taxon>
        <taxon>Glossata</taxon>
        <taxon>Ditrysia</taxon>
        <taxon>Tineoidea</taxon>
        <taxon>Psychidae</taxon>
        <taxon>Oiketicinae</taxon>
        <taxon>Eumeta</taxon>
    </lineage>
</organism>
<feature type="compositionally biased region" description="Pro residues" evidence="1">
    <location>
        <begin position="97"/>
        <end position="106"/>
    </location>
</feature>
<evidence type="ECO:0000313" key="2">
    <source>
        <dbReference type="EMBL" id="GBP61566.1"/>
    </source>
</evidence>
<evidence type="ECO:0000256" key="1">
    <source>
        <dbReference type="SAM" id="MobiDB-lite"/>
    </source>
</evidence>
<reference evidence="2 3" key="1">
    <citation type="journal article" date="2019" name="Commun. Biol.">
        <title>The bagworm genome reveals a unique fibroin gene that provides high tensile strength.</title>
        <authorList>
            <person name="Kono N."/>
            <person name="Nakamura H."/>
            <person name="Ohtoshi R."/>
            <person name="Tomita M."/>
            <person name="Numata K."/>
            <person name="Arakawa K."/>
        </authorList>
    </citation>
    <scope>NUCLEOTIDE SEQUENCE [LARGE SCALE GENOMIC DNA]</scope>
</reference>
<sequence>MRHRCDSQEIATVCETDTQGHFLGRNSIESATSLLVRGSAISKDCPGVVLAGACTACPEHSATYFDDAKFGLLRSTRRPPQPIPAPPRRRKTQPRIKWPPPTALRP</sequence>
<dbReference type="EMBL" id="BGZK01000817">
    <property type="protein sequence ID" value="GBP61566.1"/>
    <property type="molecule type" value="Genomic_DNA"/>
</dbReference>
<dbReference type="Proteomes" id="UP000299102">
    <property type="component" value="Unassembled WGS sequence"/>
</dbReference>
<protein>
    <submittedName>
        <fullName evidence="2">Uncharacterized protein</fullName>
    </submittedName>
</protein>
<comment type="caution">
    <text evidence="2">The sequence shown here is derived from an EMBL/GenBank/DDBJ whole genome shotgun (WGS) entry which is preliminary data.</text>
</comment>
<gene>
    <name evidence="2" type="ORF">EVAR_46427_1</name>
</gene>
<proteinExistence type="predicted"/>
<evidence type="ECO:0000313" key="3">
    <source>
        <dbReference type="Proteomes" id="UP000299102"/>
    </source>
</evidence>
<name>A0A4C1XCJ4_EUMVA</name>